<accession>A0A2A9FCN2</accession>
<dbReference type="Proteomes" id="UP000243542">
    <property type="component" value="Unassembled WGS sequence"/>
</dbReference>
<comment type="caution">
    <text evidence="1">The sequence shown here is derived from an EMBL/GenBank/DDBJ whole genome shotgun (WGS) entry which is preliminary data.</text>
</comment>
<dbReference type="RefSeq" id="WP_098513134.1">
    <property type="nucleotide sequence ID" value="NZ_JBIAKZ010000001.1"/>
</dbReference>
<keyword evidence="2" id="KW-1185">Reference proteome</keyword>
<name>A0A2A9FCN2_9PSEU</name>
<reference evidence="1 2" key="1">
    <citation type="submission" date="2017-10" db="EMBL/GenBank/DDBJ databases">
        <title>Sequencing the genomes of 1000 actinobacteria strains.</title>
        <authorList>
            <person name="Klenk H.-P."/>
        </authorList>
    </citation>
    <scope>NUCLEOTIDE SEQUENCE [LARGE SCALE GENOMIC DNA]</scope>
    <source>
        <strain evidence="1 2">DSM 46092</strain>
    </source>
</reference>
<sequence length="149" mass="15972">MNAAGGKLWLCLVDDNGVLETEPNCLELRDGPQAGYAIVAFRDECVHALTALSPNRVVILDMEPGGRVPKVADMRTRFTAEALLASCAVDAQVTCVRLARATLRSRLGLPRKGAVADHVASVFDTPVGKYWTKKRDLAAVAARAEIVGE</sequence>
<evidence type="ECO:0000313" key="1">
    <source>
        <dbReference type="EMBL" id="PFG49187.1"/>
    </source>
</evidence>
<organism evidence="1 2">
    <name type="scientific">Amycolatopsis sulphurea</name>
    <dbReference type="NCBI Taxonomy" id="76022"/>
    <lineage>
        <taxon>Bacteria</taxon>
        <taxon>Bacillati</taxon>
        <taxon>Actinomycetota</taxon>
        <taxon>Actinomycetes</taxon>
        <taxon>Pseudonocardiales</taxon>
        <taxon>Pseudonocardiaceae</taxon>
        <taxon>Amycolatopsis</taxon>
    </lineage>
</organism>
<dbReference type="EMBL" id="PDJK01000002">
    <property type="protein sequence ID" value="PFG49187.1"/>
    <property type="molecule type" value="Genomic_DNA"/>
</dbReference>
<evidence type="ECO:0000313" key="2">
    <source>
        <dbReference type="Proteomes" id="UP000243542"/>
    </source>
</evidence>
<dbReference type="AlphaFoldDB" id="A0A2A9FCN2"/>
<protein>
    <submittedName>
        <fullName evidence="1">Uncharacterized protein</fullName>
    </submittedName>
</protein>
<gene>
    <name evidence="1" type="ORF">ATK36_4325</name>
</gene>
<proteinExistence type="predicted"/>